<dbReference type="Proteomes" id="UP000264217">
    <property type="component" value="Unassembled WGS sequence"/>
</dbReference>
<organism evidence="2 3">
    <name type="scientific">Mucilaginibacter conchicola</name>
    <dbReference type="NCBI Taxonomy" id="2303333"/>
    <lineage>
        <taxon>Bacteria</taxon>
        <taxon>Pseudomonadati</taxon>
        <taxon>Bacteroidota</taxon>
        <taxon>Sphingobacteriia</taxon>
        <taxon>Sphingobacteriales</taxon>
        <taxon>Sphingobacteriaceae</taxon>
        <taxon>Mucilaginibacter</taxon>
    </lineage>
</organism>
<keyword evidence="1" id="KW-0732">Signal</keyword>
<evidence type="ECO:0000256" key="1">
    <source>
        <dbReference type="SAM" id="SignalP"/>
    </source>
</evidence>
<dbReference type="OrthoDB" id="793442at2"/>
<protein>
    <submittedName>
        <fullName evidence="2">Uncharacterized protein</fullName>
    </submittedName>
</protein>
<feature type="signal peptide" evidence="1">
    <location>
        <begin position="1"/>
        <end position="22"/>
    </location>
</feature>
<dbReference type="AlphaFoldDB" id="A0A372NYN2"/>
<reference evidence="2 3" key="1">
    <citation type="submission" date="2018-08" db="EMBL/GenBank/DDBJ databases">
        <title>Mucilaginibacter sp. MYSH2.</title>
        <authorList>
            <person name="Seo T."/>
        </authorList>
    </citation>
    <scope>NUCLEOTIDE SEQUENCE [LARGE SCALE GENOMIC DNA]</scope>
    <source>
        <strain evidence="2 3">MYSH2</strain>
    </source>
</reference>
<dbReference type="RefSeq" id="WP_117390788.1">
    <property type="nucleotide sequence ID" value="NZ_QWDC01000001.1"/>
</dbReference>
<keyword evidence="3" id="KW-1185">Reference proteome</keyword>
<sequence>MKKWITGAGLLFLLTLSLSSFAQQTYEVPVNYTLVAADDYPKYEADVIKTVDWLQQNPWTANEAKAKQANTFLIAWLTGTKAVTLNIDKPLIDLTDKNPPLLVIFMGQFAKYTLEHKDNTDPRAANEAALKAMAEKYEQEPSRQKNSKMEEMIKANKNGKLNSWMKENFYKS</sequence>
<comment type="caution">
    <text evidence="2">The sequence shown here is derived from an EMBL/GenBank/DDBJ whole genome shotgun (WGS) entry which is preliminary data.</text>
</comment>
<gene>
    <name evidence="2" type="ORF">D0C36_06785</name>
</gene>
<name>A0A372NYN2_9SPHI</name>
<dbReference type="EMBL" id="QWDC01000001">
    <property type="protein sequence ID" value="RFZ95226.1"/>
    <property type="molecule type" value="Genomic_DNA"/>
</dbReference>
<evidence type="ECO:0000313" key="3">
    <source>
        <dbReference type="Proteomes" id="UP000264217"/>
    </source>
</evidence>
<proteinExistence type="predicted"/>
<accession>A0A372NYN2</accession>
<feature type="chain" id="PRO_5016877011" evidence="1">
    <location>
        <begin position="23"/>
        <end position="172"/>
    </location>
</feature>
<evidence type="ECO:0000313" key="2">
    <source>
        <dbReference type="EMBL" id="RFZ95226.1"/>
    </source>
</evidence>